<gene>
    <name evidence="3" type="ORF">CJO77_20575</name>
</gene>
<name>A0AAD0SGJ8_RALSL</name>
<proteinExistence type="predicted"/>
<dbReference type="RefSeq" id="WP_013209928.1">
    <property type="nucleotide sequence ID" value="NZ_CP022760.1"/>
</dbReference>
<reference evidence="3 4" key="1">
    <citation type="submission" date="2017-08" db="EMBL/GenBank/DDBJ databases">
        <title>Genome sequences of Ralstonia solanacearum Species Complex (RSSC) isolated from Potato bacterial wilts in Korea.</title>
        <authorList>
            <person name="Cho H."/>
            <person name="Song E.-S."/>
            <person name="Lee Y.K."/>
            <person name="Lee S."/>
            <person name="Lee S.-W."/>
            <person name="Jo A."/>
            <person name="Kim J.-G."/>
            <person name="Hwang I."/>
        </authorList>
    </citation>
    <scope>NUCLEOTIDE SEQUENCE [LARGE SCALE GENOMIC DNA]</scope>
    <source>
        <strain evidence="3 4">T98</strain>
        <plasmid evidence="3 4">unnamed</plasmid>
    </source>
</reference>
<keyword evidence="3" id="KW-0614">Plasmid</keyword>
<evidence type="ECO:0000256" key="2">
    <source>
        <dbReference type="SAM" id="Phobius"/>
    </source>
</evidence>
<protein>
    <recommendedName>
        <fullName evidence="5">Transmembrane protein</fullName>
    </recommendedName>
</protein>
<evidence type="ECO:0000313" key="3">
    <source>
        <dbReference type="EMBL" id="AXV83947.1"/>
    </source>
</evidence>
<feature type="region of interest" description="Disordered" evidence="1">
    <location>
        <begin position="43"/>
        <end position="68"/>
    </location>
</feature>
<dbReference type="EMBL" id="CP022760">
    <property type="protein sequence ID" value="AXV83947.1"/>
    <property type="molecule type" value="Genomic_DNA"/>
</dbReference>
<evidence type="ECO:0000313" key="4">
    <source>
        <dbReference type="Proteomes" id="UP000261758"/>
    </source>
</evidence>
<geneLocation type="plasmid" evidence="3 4">
    <name>unnamed</name>
</geneLocation>
<keyword evidence="2" id="KW-1133">Transmembrane helix</keyword>
<feature type="transmembrane region" description="Helical" evidence="2">
    <location>
        <begin position="6"/>
        <end position="26"/>
    </location>
</feature>
<evidence type="ECO:0000256" key="1">
    <source>
        <dbReference type="SAM" id="MobiDB-lite"/>
    </source>
</evidence>
<keyword evidence="2" id="KW-0472">Membrane</keyword>
<dbReference type="AlphaFoldDB" id="A0AAD0SGJ8"/>
<dbReference type="Proteomes" id="UP000261758">
    <property type="component" value="Plasmid unnamed"/>
</dbReference>
<accession>A0AAD0SGJ8</accession>
<organism evidence="3 4">
    <name type="scientific">Ralstonia solanacearum</name>
    <name type="common">Pseudomonas solanacearum</name>
    <dbReference type="NCBI Taxonomy" id="305"/>
    <lineage>
        <taxon>Bacteria</taxon>
        <taxon>Pseudomonadati</taxon>
        <taxon>Pseudomonadota</taxon>
        <taxon>Betaproteobacteria</taxon>
        <taxon>Burkholderiales</taxon>
        <taxon>Burkholderiaceae</taxon>
        <taxon>Ralstonia</taxon>
        <taxon>Ralstonia solanacearum species complex</taxon>
    </lineage>
</organism>
<evidence type="ECO:0008006" key="5">
    <source>
        <dbReference type="Google" id="ProtNLM"/>
    </source>
</evidence>
<sequence>MMRNPLSSLFFGLVFLLVFIPLGWLIRLADPMQLRRRAGGSYLRLPQPDAMPPVAGPGVENPDLARKA</sequence>
<keyword evidence="2" id="KW-0812">Transmembrane</keyword>